<keyword evidence="3" id="KW-1185">Reference proteome</keyword>
<comment type="caution">
    <text evidence="2">The sequence shown here is derived from an EMBL/GenBank/DDBJ whole genome shotgun (WGS) entry which is preliminary data.</text>
</comment>
<evidence type="ECO:0000256" key="1">
    <source>
        <dbReference type="SAM" id="Phobius"/>
    </source>
</evidence>
<keyword evidence="1" id="KW-1133">Transmembrane helix</keyword>
<reference evidence="2 3" key="1">
    <citation type="submission" date="2023-06" db="EMBL/GenBank/DDBJ databases">
        <title>Sporosarcina sp. nov., isolated from Korean traditional fermented seafood 'Jeotgal'.</title>
        <authorList>
            <person name="Yang A.-I."/>
            <person name="Shin N.-R."/>
        </authorList>
    </citation>
    <scope>NUCLEOTIDE SEQUENCE [LARGE SCALE GENOMIC DNA]</scope>
    <source>
        <strain evidence="2 3">KCTC3840</strain>
    </source>
</reference>
<keyword evidence="1" id="KW-0812">Transmembrane</keyword>
<gene>
    <name evidence="2" type="ORF">QT716_13915</name>
</gene>
<dbReference type="EMBL" id="JAUBDH010000010">
    <property type="protein sequence ID" value="MDW0111117.1"/>
    <property type="molecule type" value="Genomic_DNA"/>
</dbReference>
<dbReference type="Proteomes" id="UP001280629">
    <property type="component" value="Unassembled WGS sequence"/>
</dbReference>
<dbReference type="Pfam" id="PF07454">
    <property type="entry name" value="SpoIIP"/>
    <property type="match status" value="1"/>
</dbReference>
<dbReference type="InterPro" id="IPR010897">
    <property type="entry name" value="Spore_II_P"/>
</dbReference>
<evidence type="ECO:0000313" key="3">
    <source>
        <dbReference type="Proteomes" id="UP001280629"/>
    </source>
</evidence>
<keyword evidence="1" id="KW-0472">Membrane</keyword>
<feature type="transmembrane region" description="Helical" evidence="1">
    <location>
        <begin position="12"/>
        <end position="39"/>
    </location>
</feature>
<dbReference type="SUPFAM" id="SSF53187">
    <property type="entry name" value="Zn-dependent exopeptidases"/>
    <property type="match status" value="1"/>
</dbReference>
<accession>A0ABU4G2C0</accession>
<name>A0ABU4G2C0_9BACL</name>
<protein>
    <submittedName>
        <fullName evidence="2">Stage II sporulation protein P</fullName>
    </submittedName>
</protein>
<organism evidence="2 3">
    <name type="scientific">Sporosarcina aquimarina</name>
    <dbReference type="NCBI Taxonomy" id="114975"/>
    <lineage>
        <taxon>Bacteria</taxon>
        <taxon>Bacillati</taxon>
        <taxon>Bacillota</taxon>
        <taxon>Bacilli</taxon>
        <taxon>Bacillales</taxon>
        <taxon>Caryophanaceae</taxon>
        <taxon>Sporosarcina</taxon>
    </lineage>
</organism>
<sequence length="352" mass="40343">MKRNTTDKHKKKSWLLILLFIALGLFICWLIMLLFWSYFFSASSEDTIRWEKPIRKIAEMAPESIQNWDMLNLEDEESEESSDSRKTERAEVMLSDGRGLTPTMNELLADHPFDKEKFNARFQSMRRPVVPPKDLPHSTFGKKVAYVYHSHSRESFLPYFPETDDPKDAVHESRNITQVGKMLERALENRGIGTLVDTSDIIQELDQKGLDFSASYQVTEEHIRTARSANKKLTLFLDIHRDSLRKNATTKTIQGQSFAQVFFVVGTSHESFKSNLAFTEEVNRRLDASYPGLSKGIFQKDSSQGNGVYNQDVSPTAVLIEVGGVDSTLEEMRRTTEVLADALSESYWHKEE</sequence>
<evidence type="ECO:0000313" key="2">
    <source>
        <dbReference type="EMBL" id="MDW0111117.1"/>
    </source>
</evidence>
<proteinExistence type="predicted"/>
<dbReference type="RefSeq" id="WP_317936721.1">
    <property type="nucleotide sequence ID" value="NZ_JAUBDH010000010.1"/>
</dbReference>
<dbReference type="NCBIfam" id="TIGR02867">
    <property type="entry name" value="spore_II_P"/>
    <property type="match status" value="1"/>
</dbReference>